<protein>
    <submittedName>
        <fullName evidence="1">YitT family protein</fullName>
    </submittedName>
</protein>
<accession>A0ACD1AE05</accession>
<proteinExistence type="predicted"/>
<organism evidence="1 2">
    <name type="scientific">Anoxybacterium hadale</name>
    <dbReference type="NCBI Taxonomy" id="3408580"/>
    <lineage>
        <taxon>Bacteria</taxon>
        <taxon>Bacillati</taxon>
        <taxon>Bacillota</taxon>
        <taxon>Clostridia</taxon>
        <taxon>Peptostreptococcales</taxon>
        <taxon>Anaerovoracaceae</taxon>
        <taxon>Anoxybacterium</taxon>
    </lineage>
</organism>
<evidence type="ECO:0000313" key="2">
    <source>
        <dbReference type="Proteomes" id="UP000594014"/>
    </source>
</evidence>
<keyword evidence="2" id="KW-1185">Reference proteome</keyword>
<name>A0ACD1AE05_9FIRM</name>
<reference evidence="1" key="1">
    <citation type="submission" date="2019-08" db="EMBL/GenBank/DDBJ databases">
        <title>Genome sequence of Clostridiales bacterium MT110.</title>
        <authorList>
            <person name="Cao J."/>
        </authorList>
    </citation>
    <scope>NUCLEOTIDE SEQUENCE</scope>
    <source>
        <strain evidence="1">MT110</strain>
    </source>
</reference>
<sequence length="222" mass="24309">MSKKELLLRYFILTLGLFTAALGISLITKAELGTSPISSIPYTLSFAFSPTLGLFTLYLSIALIAAQILILRKNFKKQALMQIPVSFLLSWFIDLTMNWLSFQETGSYEMKWILLIGGCLVLGIGVYLEILGDVVMLPGESFVNAIAVTYQKDFGKTKVAVDLSMTLIAAALGFLLFGKLAGVREGTAVAALLVGLIARFLKRKLSFLEKLIAGKEPVICRM</sequence>
<dbReference type="EMBL" id="CP042469">
    <property type="protein sequence ID" value="QOX64706.1"/>
    <property type="molecule type" value="Genomic_DNA"/>
</dbReference>
<gene>
    <name evidence="1" type="ORF">FRZ06_15815</name>
</gene>
<evidence type="ECO:0000313" key="1">
    <source>
        <dbReference type="EMBL" id="QOX64706.1"/>
    </source>
</evidence>
<dbReference type="Proteomes" id="UP000594014">
    <property type="component" value="Chromosome"/>
</dbReference>